<dbReference type="EMBL" id="LKEJ01000194">
    <property type="protein sequence ID" value="KTB54965.1"/>
    <property type="molecule type" value="Genomic_DNA"/>
</dbReference>
<reference evidence="1 2" key="1">
    <citation type="submission" date="2015-09" db="EMBL/GenBank/DDBJ databases">
        <title>Genome sequence of ICMP 13104.</title>
        <authorList>
            <person name="Visnovsky S."/>
            <person name="Lu A."/>
            <person name="Panda P."/>
            <person name="Pitman A."/>
        </authorList>
    </citation>
    <scope>NUCLEOTIDE SEQUENCE [LARGE SCALE GENOMIC DNA]</scope>
    <source>
        <strain evidence="1 2">ICMP 13104</strain>
    </source>
</reference>
<evidence type="ECO:0000313" key="2">
    <source>
        <dbReference type="Proteomes" id="UP000053048"/>
    </source>
</evidence>
<evidence type="ECO:0000313" key="1">
    <source>
        <dbReference type="EMBL" id="KTB54965.1"/>
    </source>
</evidence>
<proteinExistence type="predicted"/>
<organism evidence="1 2">
    <name type="scientific">Pseudomonas viridiflava ICMP 13104</name>
    <dbReference type="NCBI Taxonomy" id="1198305"/>
    <lineage>
        <taxon>Bacteria</taxon>
        <taxon>Pseudomonadati</taxon>
        <taxon>Pseudomonadota</taxon>
        <taxon>Gammaproteobacteria</taxon>
        <taxon>Pseudomonadales</taxon>
        <taxon>Pseudomonadaceae</taxon>
        <taxon>Pseudomonas</taxon>
    </lineage>
</organism>
<dbReference type="AlphaFoldDB" id="A0A0W0H2C6"/>
<dbReference type="Proteomes" id="UP000053048">
    <property type="component" value="Unassembled WGS sequence"/>
</dbReference>
<accession>A0A0W0H2C6</accession>
<name>A0A0W0H2C6_PSEVI</name>
<protein>
    <submittedName>
        <fullName evidence="1">Uncharacterized protein</fullName>
    </submittedName>
</protein>
<gene>
    <name evidence="1" type="ORF">AO067_20310</name>
</gene>
<comment type="caution">
    <text evidence="1">The sequence shown here is derived from an EMBL/GenBank/DDBJ whole genome shotgun (WGS) entry which is preliminary data.</text>
</comment>
<sequence>MDVVYEWFEELPDQCPPAQASNREGFICFRLCEGVLPAERDFLSHRTLFPRKVFRATECQARAISVYREAKDLDSVLKLPAHKHKNKVKIILGQDDGAVMKTGKDSHYSWWRSKRFDLLCAAGGMQ</sequence>
<keyword evidence="2" id="KW-1185">Reference proteome</keyword>